<dbReference type="PROSITE" id="PS50929">
    <property type="entry name" value="ABC_TM1F"/>
    <property type="match status" value="1"/>
</dbReference>
<comment type="subcellular location">
    <subcellularLocation>
        <location evidence="1">Membrane</location>
        <topology evidence="1">Multi-pass membrane protein</topology>
    </subcellularLocation>
</comment>
<dbReference type="PANTHER" id="PTHR24223:SF399">
    <property type="entry name" value="ABC TRANSPORTER ATNG"/>
    <property type="match status" value="1"/>
</dbReference>
<keyword evidence="5" id="KW-0067">ATP-binding</keyword>
<dbReference type="eggNOG" id="KOG0054">
    <property type="taxonomic scope" value="Eukaryota"/>
</dbReference>
<dbReference type="InterPro" id="IPR003439">
    <property type="entry name" value="ABC_transporter-like_ATP-bd"/>
</dbReference>
<dbReference type="HOGENOM" id="CLU_000604_27_5_1"/>
<reference evidence="11 12" key="1">
    <citation type="submission" date="2012-10" db="EMBL/GenBank/DDBJ databases">
        <title>Genome sequencing and analysis of entomopathogenic fungi Beauveria bassiana D1-5.</title>
        <authorList>
            <person name="Li Q."/>
            <person name="Wang L."/>
            <person name="Zhang Z."/>
            <person name="Wang Q."/>
            <person name="Ren J."/>
            <person name="Wang M."/>
            <person name="Xu W."/>
            <person name="Wang J."/>
            <person name="Lu Y."/>
            <person name="Du Q."/>
            <person name="Sun Z."/>
        </authorList>
    </citation>
    <scope>NUCLEOTIDE SEQUENCE [LARGE SCALE GENOMIC DNA]</scope>
    <source>
        <strain evidence="11 12">D1-5</strain>
    </source>
</reference>
<organism evidence="11 12">
    <name type="scientific">Beauveria bassiana D1-5</name>
    <dbReference type="NCBI Taxonomy" id="1245745"/>
    <lineage>
        <taxon>Eukaryota</taxon>
        <taxon>Fungi</taxon>
        <taxon>Dikarya</taxon>
        <taxon>Ascomycota</taxon>
        <taxon>Pezizomycotina</taxon>
        <taxon>Sordariomycetes</taxon>
        <taxon>Hypocreomycetidae</taxon>
        <taxon>Hypocreales</taxon>
        <taxon>Cordycipitaceae</taxon>
        <taxon>Beauveria</taxon>
    </lineage>
</organism>
<dbReference type="AlphaFoldDB" id="A0A0A2VBL5"/>
<accession>A0A0A2VBL5</accession>
<feature type="transmembrane region" description="Helical" evidence="8">
    <location>
        <begin position="121"/>
        <end position="142"/>
    </location>
</feature>
<evidence type="ECO:0000256" key="5">
    <source>
        <dbReference type="ARBA" id="ARBA00022840"/>
    </source>
</evidence>
<dbReference type="InterPro" id="IPR050173">
    <property type="entry name" value="ABC_transporter_C-like"/>
</dbReference>
<feature type="transmembrane region" description="Helical" evidence="8">
    <location>
        <begin position="57"/>
        <end position="78"/>
    </location>
</feature>
<dbReference type="GO" id="GO:0005524">
    <property type="term" value="F:ATP binding"/>
    <property type="evidence" value="ECO:0007669"/>
    <property type="project" value="UniProtKB-KW"/>
</dbReference>
<comment type="caution">
    <text evidence="11">The sequence shown here is derived from an EMBL/GenBank/DDBJ whole genome shotgun (WGS) entry which is preliminary data.</text>
</comment>
<sequence>MASVVANVSLLVTENILSIKHRQFARACPASADQAFGPAIRGCRSHFGFTLLFQETILTLLPCIVFILLASLRAIAVLREAPVTKTDWAVTAKTATLVVSSGLSIAFLIMQSINDETKTTASIAAAALSLFASLAATGLSPYEHTRSTRPSNVLLAYLIFTVLSSVVRARTYWLMPQSALAAILTADCAVKTLAFCLGAKNKSHLSLSSKKTSSEESAGPISKAFFFWLNSLFFIGFKRSLQPADVGPIDKELYADSLINRFAPIVDGTVVDSPFKLALLTLKCLGLSTFKPMLPRLALTGFTYSQTFFVEAMLNYLNDDDAPMNNGIGLIGACFLVYLGIAVSTSLYWRQVFRNATMIRGGLVPGIFEKVLRLREDSNIESTAMTLMISDVQRIIKGAEFVYEVFVGIIETSLATYLLYRQIGVACFTMLGLGLVCGGCSVLIARILSVQQQAWLSAVQTRIGATKRLLDSMKPVKMMGSEGRVGAVVKEFRDLEIHSQTYCMLTIAPLLVLATYVGISGAAHAELDTTKMFSSLVIISLLGGPLIHLLQGLPTIGSAYGCFKRIHDFMKITEPRNTVKAIAGCGTVTATPDTDATLAVSLQDASFGWTTEKSILRNVNLRIEQGLQIAIVGRVGSGKSLLMKSIVGEAELLGGTVAVTNRSVAYCGQTAWLENISAEMNWTQYVASSDMSWLEKVRHACALEDVEKLSDYRHGTVGSGGVRLSGGQRQRLALARGLSAKKQIIILDDVFSALDRRTKKRVATKLLGSGGLLRQLKTTVIYTTHDKNLAALADEVYEIQKDGSLNKVSAA</sequence>
<dbReference type="Pfam" id="PF24357">
    <property type="entry name" value="TMD0_ABC"/>
    <property type="match status" value="1"/>
</dbReference>
<feature type="transmembrane region" description="Helical" evidence="8">
    <location>
        <begin position="537"/>
        <end position="563"/>
    </location>
</feature>
<dbReference type="STRING" id="1245745.A0A0A2VBL5"/>
<evidence type="ECO:0000256" key="3">
    <source>
        <dbReference type="ARBA" id="ARBA00022692"/>
    </source>
</evidence>
<dbReference type="InterPro" id="IPR017871">
    <property type="entry name" value="ABC_transporter-like_CS"/>
</dbReference>
<dbReference type="Pfam" id="PF00005">
    <property type="entry name" value="ABC_tran"/>
    <property type="match status" value="1"/>
</dbReference>
<dbReference type="GO" id="GO:0140359">
    <property type="term" value="F:ABC-type transporter activity"/>
    <property type="evidence" value="ECO:0007669"/>
    <property type="project" value="InterPro"/>
</dbReference>
<dbReference type="InterPro" id="IPR036640">
    <property type="entry name" value="ABC1_TM_sf"/>
</dbReference>
<evidence type="ECO:0000256" key="6">
    <source>
        <dbReference type="ARBA" id="ARBA00022989"/>
    </source>
</evidence>
<evidence type="ECO:0000313" key="11">
    <source>
        <dbReference type="EMBL" id="KGQ04928.1"/>
    </source>
</evidence>
<feature type="transmembrane region" description="Helical" evidence="8">
    <location>
        <begin position="426"/>
        <end position="448"/>
    </location>
</feature>
<evidence type="ECO:0000259" key="10">
    <source>
        <dbReference type="PROSITE" id="PS50929"/>
    </source>
</evidence>
<evidence type="ECO:0000256" key="8">
    <source>
        <dbReference type="SAM" id="Phobius"/>
    </source>
</evidence>
<dbReference type="SUPFAM" id="SSF52540">
    <property type="entry name" value="P-loop containing nucleoside triphosphate hydrolases"/>
    <property type="match status" value="1"/>
</dbReference>
<dbReference type="InterPro" id="IPR011527">
    <property type="entry name" value="ABC1_TM_dom"/>
</dbReference>
<evidence type="ECO:0000256" key="1">
    <source>
        <dbReference type="ARBA" id="ARBA00004141"/>
    </source>
</evidence>
<dbReference type="Gene3D" id="1.20.1560.10">
    <property type="entry name" value="ABC transporter type 1, transmembrane domain"/>
    <property type="match status" value="1"/>
</dbReference>
<feature type="domain" description="ABC transporter" evidence="9">
    <location>
        <begin position="600"/>
        <end position="811"/>
    </location>
</feature>
<evidence type="ECO:0000256" key="2">
    <source>
        <dbReference type="ARBA" id="ARBA00022448"/>
    </source>
</evidence>
<dbReference type="Proteomes" id="UP000030106">
    <property type="component" value="Unassembled WGS sequence"/>
</dbReference>
<protein>
    <submittedName>
        <fullName evidence="11">ABC transporter C family member 6</fullName>
    </submittedName>
</protein>
<feature type="transmembrane region" description="Helical" evidence="8">
    <location>
        <begin position="90"/>
        <end position="109"/>
    </location>
</feature>
<keyword evidence="7 8" id="KW-0472">Membrane</keyword>
<keyword evidence="6 8" id="KW-1133">Transmembrane helix</keyword>
<dbReference type="PROSITE" id="PS50893">
    <property type="entry name" value="ABC_TRANSPORTER_2"/>
    <property type="match status" value="1"/>
</dbReference>
<feature type="transmembrane region" description="Helical" evidence="8">
    <location>
        <begin position="502"/>
        <end position="525"/>
    </location>
</feature>
<dbReference type="Gene3D" id="3.40.50.300">
    <property type="entry name" value="P-loop containing nucleotide triphosphate hydrolases"/>
    <property type="match status" value="1"/>
</dbReference>
<evidence type="ECO:0000313" key="12">
    <source>
        <dbReference type="Proteomes" id="UP000030106"/>
    </source>
</evidence>
<dbReference type="GO" id="GO:0016020">
    <property type="term" value="C:membrane"/>
    <property type="evidence" value="ECO:0007669"/>
    <property type="project" value="UniProtKB-SubCell"/>
</dbReference>
<dbReference type="InterPro" id="IPR003593">
    <property type="entry name" value="AAA+_ATPase"/>
</dbReference>
<evidence type="ECO:0000256" key="7">
    <source>
        <dbReference type="ARBA" id="ARBA00023136"/>
    </source>
</evidence>
<evidence type="ECO:0000256" key="4">
    <source>
        <dbReference type="ARBA" id="ARBA00022741"/>
    </source>
</evidence>
<dbReference type="InterPro" id="IPR056227">
    <property type="entry name" value="TMD0_ABC"/>
</dbReference>
<dbReference type="SMART" id="SM00382">
    <property type="entry name" value="AAA"/>
    <property type="match status" value="1"/>
</dbReference>
<dbReference type="InterPro" id="IPR027417">
    <property type="entry name" value="P-loop_NTPase"/>
</dbReference>
<dbReference type="EMBL" id="ANFO01000996">
    <property type="protein sequence ID" value="KGQ04928.1"/>
    <property type="molecule type" value="Genomic_DNA"/>
</dbReference>
<feature type="transmembrane region" description="Helical" evidence="8">
    <location>
        <begin position="327"/>
        <end position="349"/>
    </location>
</feature>
<dbReference type="GO" id="GO:0016887">
    <property type="term" value="F:ATP hydrolysis activity"/>
    <property type="evidence" value="ECO:0007669"/>
    <property type="project" value="InterPro"/>
</dbReference>
<keyword evidence="3 8" id="KW-0812">Transmembrane</keyword>
<feature type="domain" description="ABC transmembrane type-1" evidence="10">
    <location>
        <begin position="297"/>
        <end position="558"/>
    </location>
</feature>
<gene>
    <name evidence="11" type="ORF">BBAD15_g9804</name>
</gene>
<dbReference type="SUPFAM" id="SSF90123">
    <property type="entry name" value="ABC transporter transmembrane region"/>
    <property type="match status" value="1"/>
</dbReference>
<dbReference type="PROSITE" id="PS00211">
    <property type="entry name" value="ABC_TRANSPORTER_1"/>
    <property type="match status" value="1"/>
</dbReference>
<evidence type="ECO:0000259" key="9">
    <source>
        <dbReference type="PROSITE" id="PS50893"/>
    </source>
</evidence>
<feature type="transmembrane region" description="Helical" evidence="8">
    <location>
        <begin position="154"/>
        <end position="173"/>
    </location>
</feature>
<dbReference type="OrthoDB" id="6500128at2759"/>
<name>A0A0A2VBL5_BEABA</name>
<keyword evidence="2" id="KW-0813">Transport</keyword>
<dbReference type="PANTHER" id="PTHR24223">
    <property type="entry name" value="ATP-BINDING CASSETTE SUB-FAMILY C"/>
    <property type="match status" value="1"/>
</dbReference>
<keyword evidence="4" id="KW-0547">Nucleotide-binding</keyword>
<proteinExistence type="predicted"/>